<evidence type="ECO:0000313" key="2">
    <source>
        <dbReference type="EMBL" id="PND39421.1"/>
    </source>
</evidence>
<reference evidence="2 3" key="1">
    <citation type="submission" date="2018-01" db="EMBL/GenBank/DDBJ databases">
        <title>Draft genome sequence of Paucibacter aquatile CR182 isolated from freshwater of the Nakdong River.</title>
        <authorList>
            <person name="Choi A."/>
            <person name="Chung E.J."/>
        </authorList>
    </citation>
    <scope>NUCLEOTIDE SEQUENCE [LARGE SCALE GENOMIC DNA]</scope>
    <source>
        <strain evidence="2 3">CR182</strain>
    </source>
</reference>
<dbReference type="Proteomes" id="UP000235916">
    <property type="component" value="Unassembled WGS sequence"/>
</dbReference>
<sequence>MIEHHRGPRVALCILASLAVLSGCASMSESQCRQADWQARGLADGREGRSAQRIEDHVEACGKIGISPDSKAWTEGWERGIRSYCTASNGWREGMRNQIYWEGCRGQAGEDEFLRYYQIGQQLYGLQQQIVRNDAELQRLERLLRDSKNDEERARLREQMRRLDMDQLRLRALIAGLHLAAPR</sequence>
<dbReference type="AlphaFoldDB" id="A0A2N8L147"/>
<protein>
    <recommendedName>
        <fullName evidence="4">DUF2799 domain-containing protein</fullName>
    </recommendedName>
</protein>
<keyword evidence="1" id="KW-0175">Coiled coil</keyword>
<gene>
    <name evidence="2" type="ORF">C1O66_19040</name>
</gene>
<comment type="caution">
    <text evidence="2">The sequence shown here is derived from an EMBL/GenBank/DDBJ whole genome shotgun (WGS) entry which is preliminary data.</text>
</comment>
<keyword evidence="3" id="KW-1185">Reference proteome</keyword>
<dbReference type="PROSITE" id="PS51257">
    <property type="entry name" value="PROKAR_LIPOPROTEIN"/>
    <property type="match status" value="1"/>
</dbReference>
<name>A0A2N8L147_9BURK</name>
<dbReference type="OrthoDB" id="5917215at2"/>
<evidence type="ECO:0000256" key="1">
    <source>
        <dbReference type="SAM" id="Coils"/>
    </source>
</evidence>
<evidence type="ECO:0008006" key="4">
    <source>
        <dbReference type="Google" id="ProtNLM"/>
    </source>
</evidence>
<organism evidence="2 3">
    <name type="scientific">Kinneretia aquatilis</name>
    <dbReference type="NCBI Taxonomy" id="2070761"/>
    <lineage>
        <taxon>Bacteria</taxon>
        <taxon>Pseudomonadati</taxon>
        <taxon>Pseudomonadota</taxon>
        <taxon>Betaproteobacteria</taxon>
        <taxon>Burkholderiales</taxon>
        <taxon>Sphaerotilaceae</taxon>
        <taxon>Roseateles</taxon>
    </lineage>
</organism>
<feature type="coiled-coil region" evidence="1">
    <location>
        <begin position="130"/>
        <end position="157"/>
    </location>
</feature>
<evidence type="ECO:0000313" key="3">
    <source>
        <dbReference type="Proteomes" id="UP000235916"/>
    </source>
</evidence>
<accession>A0A2N8L147</accession>
<dbReference type="RefSeq" id="WP_102769338.1">
    <property type="nucleotide sequence ID" value="NZ_CP124551.1"/>
</dbReference>
<dbReference type="Pfam" id="PF10973">
    <property type="entry name" value="DUF2799"/>
    <property type="match status" value="1"/>
</dbReference>
<proteinExistence type="predicted"/>
<dbReference type="EMBL" id="POSP01000003">
    <property type="protein sequence ID" value="PND39421.1"/>
    <property type="molecule type" value="Genomic_DNA"/>
</dbReference>
<dbReference type="InterPro" id="IPR021242">
    <property type="entry name" value="DUF2799"/>
</dbReference>